<keyword evidence="3" id="KW-0963">Cytoplasm</keyword>
<accession>A0A448YZW8</accession>
<evidence type="ECO:0000256" key="4">
    <source>
        <dbReference type="ARBA" id="ARBA00022690"/>
    </source>
</evidence>
<dbReference type="Proteomes" id="UP000291116">
    <property type="component" value="Unassembled WGS sequence"/>
</dbReference>
<sequence>MPASNALVFEYFERDPSFVPTQEFHGNTTTMPGGHTASNKDVPPHLNDVADAVRPQLEEMRGERPGFRFDAYKVLEFRQQVVAGMVYHFKIRVGERDDDCLHAKVFEPLPHTGDGPVVVVQERATLQDPLKIL</sequence>
<dbReference type="Pfam" id="PF00031">
    <property type="entry name" value="Cystatin"/>
    <property type="match status" value="1"/>
</dbReference>
<comment type="subcellular location">
    <subcellularLocation>
        <location evidence="1">Cytoplasm</location>
    </subcellularLocation>
</comment>
<keyword evidence="8" id="KW-1185">Reference proteome</keyword>
<keyword evidence="5" id="KW-0789">Thiol protease inhibitor</keyword>
<protein>
    <recommendedName>
        <fullName evidence="6">Cystatin domain-containing protein</fullName>
    </recommendedName>
</protein>
<feature type="unsure residue" description="E or Q" evidence="7">
    <location>
        <position position="23"/>
    </location>
</feature>
<dbReference type="EMBL" id="CAACVS010000056">
    <property type="protein sequence ID" value="VEU35331.1"/>
    <property type="molecule type" value="Genomic_DNA"/>
</dbReference>
<evidence type="ECO:0000313" key="8">
    <source>
        <dbReference type="Proteomes" id="UP000291116"/>
    </source>
</evidence>
<proteinExistence type="inferred from homology"/>
<dbReference type="PANTHER" id="PTHR11414:SF21">
    <property type="entry name" value="CYSTATIN 14A, TANDEM DUPLICATE 1-RELATED"/>
    <property type="match status" value="1"/>
</dbReference>
<gene>
    <name evidence="7" type="ORF">PSNMU_V1.4_AUG-EV-PASAV3_0020630</name>
</gene>
<evidence type="ECO:0000259" key="6">
    <source>
        <dbReference type="Pfam" id="PF00031"/>
    </source>
</evidence>
<dbReference type="InterPro" id="IPR001713">
    <property type="entry name" value="Prot_inh_stefin"/>
</dbReference>
<dbReference type="SUPFAM" id="SSF54403">
    <property type="entry name" value="Cystatin/monellin"/>
    <property type="match status" value="1"/>
</dbReference>
<dbReference type="GO" id="GO:0005829">
    <property type="term" value="C:cytosol"/>
    <property type="evidence" value="ECO:0007669"/>
    <property type="project" value="TreeGrafter"/>
</dbReference>
<name>A0A448YZW8_9STRA</name>
<dbReference type="OrthoDB" id="2429551at2759"/>
<dbReference type="InterPro" id="IPR018073">
    <property type="entry name" value="Prot_inh_cystat_CS"/>
</dbReference>
<organism evidence="7 8">
    <name type="scientific">Pseudo-nitzschia multistriata</name>
    <dbReference type="NCBI Taxonomy" id="183589"/>
    <lineage>
        <taxon>Eukaryota</taxon>
        <taxon>Sar</taxon>
        <taxon>Stramenopiles</taxon>
        <taxon>Ochrophyta</taxon>
        <taxon>Bacillariophyta</taxon>
        <taxon>Bacillariophyceae</taxon>
        <taxon>Bacillariophycidae</taxon>
        <taxon>Bacillariales</taxon>
        <taxon>Bacillariaceae</taxon>
        <taxon>Pseudo-nitzschia</taxon>
    </lineage>
</organism>
<evidence type="ECO:0000256" key="3">
    <source>
        <dbReference type="ARBA" id="ARBA00022490"/>
    </source>
</evidence>
<dbReference type="InterPro" id="IPR046350">
    <property type="entry name" value="Cystatin_sf"/>
</dbReference>
<evidence type="ECO:0000256" key="2">
    <source>
        <dbReference type="ARBA" id="ARBA00009403"/>
    </source>
</evidence>
<evidence type="ECO:0000256" key="5">
    <source>
        <dbReference type="ARBA" id="ARBA00022704"/>
    </source>
</evidence>
<dbReference type="GO" id="GO:0004869">
    <property type="term" value="F:cysteine-type endopeptidase inhibitor activity"/>
    <property type="evidence" value="ECO:0007669"/>
    <property type="project" value="UniProtKB-KW"/>
</dbReference>
<dbReference type="AlphaFoldDB" id="A0A448YZW8"/>
<reference evidence="7 8" key="1">
    <citation type="submission" date="2019-01" db="EMBL/GenBank/DDBJ databases">
        <authorList>
            <person name="Ferrante I. M."/>
        </authorList>
    </citation>
    <scope>NUCLEOTIDE SEQUENCE [LARGE SCALE GENOMIC DNA]</scope>
    <source>
        <strain evidence="7 8">B856</strain>
    </source>
</reference>
<dbReference type="PROSITE" id="PS00287">
    <property type="entry name" value="CYSTATIN"/>
    <property type="match status" value="1"/>
</dbReference>
<dbReference type="InterPro" id="IPR000010">
    <property type="entry name" value="Cystatin_dom"/>
</dbReference>
<keyword evidence="4" id="KW-0646">Protease inhibitor</keyword>
<comment type="similarity">
    <text evidence="2">Belongs to the cystatin family.</text>
</comment>
<dbReference type="Gene3D" id="3.10.450.10">
    <property type="match status" value="1"/>
</dbReference>
<evidence type="ECO:0000313" key="7">
    <source>
        <dbReference type="EMBL" id="VEU35331.1"/>
    </source>
</evidence>
<dbReference type="PANTHER" id="PTHR11414">
    <property type="entry name" value="CYSTATIN FAMILY MEMBER"/>
    <property type="match status" value="1"/>
</dbReference>
<dbReference type="CDD" id="cd00042">
    <property type="entry name" value="CY"/>
    <property type="match status" value="1"/>
</dbReference>
<feature type="domain" description="Cystatin" evidence="6">
    <location>
        <begin position="43"/>
        <end position="111"/>
    </location>
</feature>
<evidence type="ECO:0000256" key="1">
    <source>
        <dbReference type="ARBA" id="ARBA00004496"/>
    </source>
</evidence>